<keyword evidence="4" id="KW-1185">Reference proteome</keyword>
<organism evidence="3 4">
    <name type="scientific">Kribbella lupini</name>
    <dbReference type="NCBI Taxonomy" id="291602"/>
    <lineage>
        <taxon>Bacteria</taxon>
        <taxon>Bacillati</taxon>
        <taxon>Actinomycetota</taxon>
        <taxon>Actinomycetes</taxon>
        <taxon>Propionibacteriales</taxon>
        <taxon>Kribbellaceae</taxon>
        <taxon>Kribbella</taxon>
    </lineage>
</organism>
<evidence type="ECO:0000256" key="1">
    <source>
        <dbReference type="SAM" id="MobiDB-lite"/>
    </source>
</evidence>
<sequence>MDGMTVLWIVVGLAAVVIVLALLAGAAKNSKRRHNEQLAQEHEQQAEVAAAHANKQQAAADEVDARAREAQAGRSDGRARDGIAQDGVVRDGATRNADARDTSPDTASWGTDAGRAREAERNRVETRSTPDTADQPMLGATDDQVEPGAVAHSADGGGPAVSGADGSGRRDGRLGAVDSQRDVVQVDEQGDGCPADMNSEQFGGTPDGMRAEAAGSEQSPKHAAPPR</sequence>
<keyword evidence="2" id="KW-1133">Transmembrane helix</keyword>
<evidence type="ECO:0000313" key="4">
    <source>
        <dbReference type="Proteomes" id="UP001500363"/>
    </source>
</evidence>
<protein>
    <submittedName>
        <fullName evidence="3">Uncharacterized protein</fullName>
    </submittedName>
</protein>
<feature type="region of interest" description="Disordered" evidence="1">
    <location>
        <begin position="48"/>
        <end position="227"/>
    </location>
</feature>
<comment type="caution">
    <text evidence="3">The sequence shown here is derived from an EMBL/GenBank/DDBJ whole genome shotgun (WGS) entry which is preliminary data.</text>
</comment>
<feature type="compositionally biased region" description="Low complexity" evidence="1">
    <location>
        <begin position="48"/>
        <end position="60"/>
    </location>
</feature>
<feature type="compositionally biased region" description="Basic and acidic residues" evidence="1">
    <location>
        <begin position="114"/>
        <end position="128"/>
    </location>
</feature>
<reference evidence="3 4" key="1">
    <citation type="journal article" date="2019" name="Int. J. Syst. Evol. Microbiol.">
        <title>The Global Catalogue of Microorganisms (GCM) 10K type strain sequencing project: providing services to taxonomists for standard genome sequencing and annotation.</title>
        <authorList>
            <consortium name="The Broad Institute Genomics Platform"/>
            <consortium name="The Broad Institute Genome Sequencing Center for Infectious Disease"/>
            <person name="Wu L."/>
            <person name="Ma J."/>
        </authorList>
    </citation>
    <scope>NUCLEOTIDE SEQUENCE [LARGE SCALE GENOMIC DNA]</scope>
    <source>
        <strain evidence="3 4">JCM 14303</strain>
    </source>
</reference>
<feature type="compositionally biased region" description="Basic and acidic residues" evidence="1">
    <location>
        <begin position="63"/>
        <end position="103"/>
    </location>
</feature>
<accession>A0ABN2BDS4</accession>
<keyword evidence="2" id="KW-0472">Membrane</keyword>
<evidence type="ECO:0000256" key="2">
    <source>
        <dbReference type="SAM" id="Phobius"/>
    </source>
</evidence>
<gene>
    <name evidence="3" type="ORF">GCM10009741_45590</name>
</gene>
<evidence type="ECO:0000313" key="3">
    <source>
        <dbReference type="EMBL" id="GAA1537749.1"/>
    </source>
</evidence>
<feature type="transmembrane region" description="Helical" evidence="2">
    <location>
        <begin position="6"/>
        <end position="27"/>
    </location>
</feature>
<dbReference type="EMBL" id="BAAANC010000002">
    <property type="protein sequence ID" value="GAA1537749.1"/>
    <property type="molecule type" value="Genomic_DNA"/>
</dbReference>
<name>A0ABN2BDS4_9ACTN</name>
<keyword evidence="2" id="KW-0812">Transmembrane</keyword>
<dbReference type="Proteomes" id="UP001500363">
    <property type="component" value="Unassembled WGS sequence"/>
</dbReference>
<proteinExistence type="predicted"/>